<dbReference type="Gene3D" id="1.25.10.10">
    <property type="entry name" value="Leucine-rich Repeat Variant"/>
    <property type="match status" value="1"/>
</dbReference>
<dbReference type="eggNOG" id="COG1413">
    <property type="taxonomic scope" value="Bacteria"/>
</dbReference>
<evidence type="ECO:0000313" key="2">
    <source>
        <dbReference type="Proteomes" id="UP000000611"/>
    </source>
</evidence>
<dbReference type="HOGENOM" id="CLU_583518_0_0_12"/>
<dbReference type="InterPro" id="IPR016024">
    <property type="entry name" value="ARM-type_fold"/>
</dbReference>
<dbReference type="InterPro" id="IPR011989">
    <property type="entry name" value="ARM-like"/>
</dbReference>
<sequence>MIYLRFILLFCIIIINAFSVNKSPALSNRSLLPLRPETKINEDKVKDALESDSSKKSTSRDIDLNIKQVNDVISYGLDVQVIEIIDSLKKSGDGEYNALLEKRLQKTFNIDLKRAILDLFLSLQYEGGIDASNDILNNYESNRYPNDLINLAILYLKKLGDKNDLKKTLIDILENKEGNIVAIAAYYLGELSSPEYSREMMNVYDKYSNNDGVKSAILIALGKSNVIDYADRFYEISIDSYENPSIKASAIKALSYLAPEKITENAHLYLQNNNNNHNIKLAIIEALSRDVSLKSKDILHDFLRDSDANIRIRAVEAIKEHNDIDSKEVLIYKIKSDPSSKVREASGKALVDMGSGYEAIQKIVFDFSVESNFKFIVFSYLLDKDIHSARSIALDLLNKENINKPSKFLVNIAMLFASKKGNFDDFYSKIIESQNMNLMNLAIKGAVYNKSALLLDRLKEIKKTTNSEYLKKLLVNY</sequence>
<dbReference type="Pfam" id="PF13646">
    <property type="entry name" value="HEAT_2"/>
    <property type="match status" value="1"/>
</dbReference>
<dbReference type="SUPFAM" id="SSF48371">
    <property type="entry name" value="ARM repeat"/>
    <property type="match status" value="1"/>
</dbReference>
<evidence type="ECO:0000313" key="1">
    <source>
        <dbReference type="EMBL" id="ACH93741.1"/>
    </source>
</evidence>
<dbReference type="EMBL" id="CP000976">
    <property type="protein sequence ID" value="ACH93741.1"/>
    <property type="molecule type" value="Genomic_DNA"/>
</dbReference>
<proteinExistence type="predicted"/>
<protein>
    <submittedName>
        <fullName evidence="1">Uncharacterized conserved protein</fullName>
    </submittedName>
</protein>
<keyword evidence="2" id="KW-1185">Reference proteome</keyword>
<dbReference type="STRING" id="412419.BDU_819"/>
<dbReference type="RefSeq" id="WP_012538550.1">
    <property type="nucleotide sequence ID" value="NC_011229.1"/>
</dbReference>
<reference evidence="1 2" key="1">
    <citation type="journal article" date="2008" name="PLoS Genet.">
        <title>The genome of Borrelia recurrentis, the agent of deadly louse-borne relapsing fever, is a degraded subset of tick-borne Borrelia duttonii.</title>
        <authorList>
            <person name="Lescot M."/>
            <person name="Audic S."/>
            <person name="Robert C."/>
            <person name="Nguyen T.T."/>
            <person name="Blanc G."/>
            <person name="Cutler S.J."/>
            <person name="Wincker P."/>
            <person name="Couloux A."/>
            <person name="Claverie J.-M."/>
            <person name="Raoult D."/>
            <person name="Drancourt M."/>
        </authorList>
    </citation>
    <scope>NUCLEOTIDE SEQUENCE [LARGE SCALE GENOMIC DNA]</scope>
    <source>
        <strain evidence="1 2">Ly</strain>
    </source>
</reference>
<accession>B5RN05</accession>
<dbReference type="KEGG" id="bdu:BDU_819"/>
<name>B5RN05_BORDL</name>
<dbReference type="AlphaFoldDB" id="B5RN05"/>
<dbReference type="Proteomes" id="UP000000611">
    <property type="component" value="Chromosome"/>
</dbReference>
<dbReference type="OrthoDB" id="350089at2"/>
<gene>
    <name evidence="1" type="ordered locus">BDU_819</name>
</gene>
<organism evidence="1 2">
    <name type="scientific">Borrelia duttonii (strain Ly)</name>
    <dbReference type="NCBI Taxonomy" id="412419"/>
    <lineage>
        <taxon>Bacteria</taxon>
        <taxon>Pseudomonadati</taxon>
        <taxon>Spirochaetota</taxon>
        <taxon>Spirochaetia</taxon>
        <taxon>Spirochaetales</taxon>
        <taxon>Borreliaceae</taxon>
        <taxon>Borrelia</taxon>
    </lineage>
</organism>